<gene>
    <name evidence="6" type="ORF">E5225_05660</name>
</gene>
<reference evidence="6 7" key="1">
    <citation type="submission" date="2019-04" db="EMBL/GenBank/DDBJ databases">
        <title>Isolation and identification of Cellulomonas shaoxiangyii sp. Nov. isolated from feces of the Tibetan antelopes (Pantholops hodgsonii) in the Qinghai-Tibet plateau of China.</title>
        <authorList>
            <person name="Tian Z."/>
        </authorList>
    </citation>
    <scope>NUCLEOTIDE SEQUENCE [LARGE SCALE GENOMIC DNA]</scope>
    <source>
        <strain evidence="6 7">Z28</strain>
    </source>
</reference>
<feature type="binding site" evidence="3">
    <location>
        <begin position="579"/>
        <end position="586"/>
    </location>
    <ligand>
        <name>ATP</name>
        <dbReference type="ChEBI" id="CHEBI:30616"/>
    </ligand>
</feature>
<evidence type="ECO:0000313" key="7">
    <source>
        <dbReference type="Proteomes" id="UP000296469"/>
    </source>
</evidence>
<dbReference type="KEGG" id="celz:E5225_05660"/>
<dbReference type="SMART" id="SM00382">
    <property type="entry name" value="AAA"/>
    <property type="match status" value="3"/>
</dbReference>
<evidence type="ECO:0000256" key="4">
    <source>
        <dbReference type="SAM" id="MobiDB-lite"/>
    </source>
</evidence>
<dbReference type="PROSITE" id="PS50901">
    <property type="entry name" value="FTSK"/>
    <property type="match status" value="1"/>
</dbReference>
<evidence type="ECO:0000256" key="2">
    <source>
        <dbReference type="ARBA" id="ARBA00022840"/>
    </source>
</evidence>
<feature type="region of interest" description="Disordered" evidence="4">
    <location>
        <begin position="288"/>
        <end position="313"/>
    </location>
</feature>
<dbReference type="Gene3D" id="3.40.50.300">
    <property type="entry name" value="P-loop containing nucleotide triphosphate hydrolases"/>
    <property type="match status" value="3"/>
</dbReference>
<dbReference type="GO" id="GO:0005524">
    <property type="term" value="F:ATP binding"/>
    <property type="evidence" value="ECO:0007669"/>
    <property type="project" value="UniProtKB-UniRule"/>
</dbReference>
<dbReference type="EMBL" id="CP039291">
    <property type="protein sequence ID" value="QCB93115.1"/>
    <property type="molecule type" value="Genomic_DNA"/>
</dbReference>
<name>A0A4V1CMJ0_9CELL</name>
<organism evidence="6 7">
    <name type="scientific">Cellulomonas shaoxiangyii</name>
    <dbReference type="NCBI Taxonomy" id="2566013"/>
    <lineage>
        <taxon>Bacteria</taxon>
        <taxon>Bacillati</taxon>
        <taxon>Actinomycetota</taxon>
        <taxon>Actinomycetes</taxon>
        <taxon>Micrococcales</taxon>
        <taxon>Cellulomonadaceae</taxon>
        <taxon>Cellulomonas</taxon>
    </lineage>
</organism>
<evidence type="ECO:0000313" key="6">
    <source>
        <dbReference type="EMBL" id="QCB93115.1"/>
    </source>
</evidence>
<sequence>MRISVHGTTSPHGRADGLDAEVDPGLPAGVLRRHLALLTGDAAWAAGAARLAVDDVELDDGHPAGVPPLVPGARATLHGTGSAGRDVLAAALADTHVAVVAGPDAGHVRALPVGGRLTVTATAPGRGARPGTGERHGAGEGYGGGEPAHALLVDDPALHRVRVELRRSGRHVRVRVRGAVAVLERPRRRGRAGPEGAPAAAPRADVRRARVGRRPRRWQPGDALHVGGSVLRLRATWSGPARRWPAAPSPWVWSALASTAGGVALAVALRQPLLLVGAAVGVVGLLAGGRQAPGPTRSTADDPADDDQGAPPPDVAAVRADTARWCRTGVRVPPCAPGAAWPADRALALVGERAQTLAVARGIVLRALAGAPGASLVVRSGAPADWAWARWLAPATALPAAVAPGGGPPAVVVADGADAVPGTWRGTASEPPPLLVVVVPSAARPPAWVRTVVHVGAGRAIRTEADGSRTTAPAEMVCVAVAEDAARRLAAVAWRTPSPASARGGASTGPSRPAAAVAWAAPAVLGTLPGVPSADPAAVARRWAGAGHAPLRAPLGAAADGTHVVLDLDADGPHVLVGGTTGAGKSELLTTLVLGLALQHPPHRLALLLADFKGGAGLGPLAGLPHVVDHVDDLDAGAARRTLTGLRAELRRREQVLAAAGVADLRRLDPDAAATPPRLVLVVDELRALVDDVPEAVEVLTRVAAQGRALGVHLLLATQRPAGVVTADLRANVTQRVALRVTDDADSRDVVDVPDAARLDPAHPGRAVVRVGSREPRTVQVARARHGGARPGVRLVAGGAGSGAHWRPPAAGRAEDHVAAWVSAARGAADGRPGPAVPWCPALPDRVAVADVPAGEGLALALADVPEEQRRAPVRWRPATGPLLVLGGPGSGRSTALLTVAAEATRGGSHVHALGLPEAALRQVTYPSHLGTVLSLDDAHRTGLLLHRLLTRAEGRRPDVLVVDRLDVLLETLGRHARGVAADMLATTWRDPVPGLALAASAAVVPAVTRLLGDVPTRLVLPVVDPSADALAGVPPGLAAARSTPGRGVVCGAGPARLCQVALPPAPGGDAEDRRLAGAPDAAGPAPLRIVALPPRVPLPAPRDGAAAAAPGAAAVVLGVGGDDGAPVRTDASRPLVVAGPPGTGRTTALRVAARCWSAAGYRVLRVAPTGSGGQDLPEAPWTSVGAADLLADDRHVTAPASPTVIVVDDADELERTSPGAAEAVGRLLGPDGPRVVALATTTAHAAGAFRGPVAAALRSRHVLVLDPHDPDATALLGPEAALHADPARRVPGRGVLRLDRALRRVQVHADVAAP</sequence>
<proteinExistence type="predicted"/>
<keyword evidence="2 3" id="KW-0067">ATP-binding</keyword>
<protein>
    <recommendedName>
        <fullName evidence="5">FtsK domain-containing protein</fullName>
    </recommendedName>
</protein>
<feature type="compositionally biased region" description="Polar residues" evidence="4">
    <location>
        <begin position="1"/>
        <end position="11"/>
    </location>
</feature>
<evidence type="ECO:0000256" key="3">
    <source>
        <dbReference type="PROSITE-ProRule" id="PRU00289"/>
    </source>
</evidence>
<feature type="compositionally biased region" description="Low complexity" evidence="4">
    <location>
        <begin position="194"/>
        <end position="203"/>
    </location>
</feature>
<dbReference type="PANTHER" id="PTHR22683:SF1">
    <property type="entry name" value="TYPE VII SECRETION SYSTEM PROTEIN ESSC"/>
    <property type="match status" value="1"/>
</dbReference>
<dbReference type="PANTHER" id="PTHR22683">
    <property type="entry name" value="SPORULATION PROTEIN RELATED"/>
    <property type="match status" value="1"/>
</dbReference>
<feature type="domain" description="FtsK" evidence="5">
    <location>
        <begin position="561"/>
        <end position="748"/>
    </location>
</feature>
<accession>A0A4V1CMJ0</accession>
<keyword evidence="7" id="KW-1185">Reference proteome</keyword>
<feature type="region of interest" description="Disordered" evidence="4">
    <location>
        <begin position="187"/>
        <end position="221"/>
    </location>
</feature>
<dbReference type="GO" id="GO:0003677">
    <property type="term" value="F:DNA binding"/>
    <property type="evidence" value="ECO:0007669"/>
    <property type="project" value="InterPro"/>
</dbReference>
<feature type="region of interest" description="Disordered" evidence="4">
    <location>
        <begin position="1"/>
        <end position="20"/>
    </location>
</feature>
<dbReference type="InterPro" id="IPR003593">
    <property type="entry name" value="AAA+_ATPase"/>
</dbReference>
<dbReference type="Pfam" id="PF13604">
    <property type="entry name" value="AAA_30"/>
    <property type="match status" value="1"/>
</dbReference>
<dbReference type="RefSeq" id="WP_136225332.1">
    <property type="nucleotide sequence ID" value="NZ_CP039291.1"/>
</dbReference>
<dbReference type="Proteomes" id="UP000296469">
    <property type="component" value="Chromosome"/>
</dbReference>
<dbReference type="InterPro" id="IPR027417">
    <property type="entry name" value="P-loop_NTPase"/>
</dbReference>
<evidence type="ECO:0000256" key="1">
    <source>
        <dbReference type="ARBA" id="ARBA00022741"/>
    </source>
</evidence>
<dbReference type="InterPro" id="IPR002543">
    <property type="entry name" value="FtsK_dom"/>
</dbReference>
<dbReference type="Pfam" id="PF01580">
    <property type="entry name" value="FtsK_SpoIIIE"/>
    <property type="match status" value="1"/>
</dbReference>
<evidence type="ECO:0000259" key="5">
    <source>
        <dbReference type="PROSITE" id="PS50901"/>
    </source>
</evidence>
<dbReference type="InterPro" id="IPR050206">
    <property type="entry name" value="FtsK/SpoIIIE/SftA"/>
</dbReference>
<dbReference type="SUPFAM" id="SSF52540">
    <property type="entry name" value="P-loop containing nucleoside triphosphate hydrolases"/>
    <property type="match status" value="3"/>
</dbReference>
<keyword evidence="1 3" id="KW-0547">Nucleotide-binding</keyword>